<sequence length="1194" mass="129089">MTNRILRANRMNRALAFGSTALVLALIAQQGFAQTIRCDEVLVPQPENCRRANADIVVDMPLGENAEAIDTAPGAGFGDLGFSISIDGDTVAGAPAPAEPQREADLAAAAAEVDVRYDGLDLRRTLNVSTSDLRAAYRAGEQVTFRSSANYPAFIARAELRIIDRAARGRPVIAVLPAKANGELAWTMPEEGSGDLAYVLRVYDSAGRYDETAPLELTRTDRAFDTHDTTGQVIAAGEGEDRSRIRNIPLRGGRIVAAGTGAVPGGTVRVMGEDVPADGSGAFVVSRIVPAGDHVVEVDLNGRRILRDVTVPDSEWFYVGIADITAGHRLRDDLASADPDYEKNYLEGRLAGYAKGKTQRGYTITGSVDTGEGDLKDVFRRLNDKDPRKVLQRLDENDYYPTYGDDSSAFDDAPTSGRVYLKIEREGSSLTWGDFKADVTGAELLRNTRALYGAELRYNSPSVTEHGEVRTRATLYAAQPDTLPQRDILRGTGGSVYFLSRQDINGGSETVTVDVVDPITGRVVSRTTLTEGVDYDIDYIQGVIVLSKPLQSSASGGGIIGSGTGSLDVNLVVSYEYTPTLGNLDGMAYGGRAEGWVTERLRLGVTAMSETTGTADQKLAGADLRYEIGERSYVEAEIAHSDGPGFGRSLSSDGGLTITPSGVVGATGATAFRFDSRFELTDLGLKRQGFVGVYAERKGAGFSTLTEDITNDQNLVGMNSEIGLTERLTFGLDAEDFREDGGDKRTKGEVRLAYRIDERWKVTGAIAHLDKVTLSDPTETGKRTDAAVRLDYRYSDDLALYGLGQVTLAESGGLGDNHRLGFGFDAQLSEKLSAQGEISGGSKGRGTLVRLSYTPTADNEVYVGYTLDPTRTGAGYSLVGRDDGVIVVGGRYRYSEAVSTYGENNWDLFGERRSLTRTYGVTYTPNARWTLSGSIESGQVRDSINGDFDRDAVSFGLAYTTEGTSGRARLEYRIENGIGTAQDRKTWAATGGYEYKINPDWRFLANLDALISKADSGSFLDGEYVEASLGYAYRPVLNDRLNLLARYTYLRDLPGADQVSVNGTVNGDVQVSHIFSIDGNFDLSPKLTLGGKYGFRQSRVAPRGTSVFNNQTAHLGIVRLDWHVVHKWDVMGEARMLYTEQSDITETGALLALYRHVGNNAKVGVGYECGRVSDNPAAIDYVGKGVFLNLIAKF</sequence>
<accession>A0A2R8B330</accession>
<dbReference type="Proteomes" id="UP000244924">
    <property type="component" value="Unassembled WGS sequence"/>
</dbReference>
<gene>
    <name evidence="2" type="ORF">DEA8626_00550</name>
</gene>
<dbReference type="RefSeq" id="WP_146188825.1">
    <property type="nucleotide sequence ID" value="NZ_OMOQ01000001.1"/>
</dbReference>
<proteinExistence type="predicted"/>
<dbReference type="OrthoDB" id="9773411at2"/>
<evidence type="ECO:0000313" key="3">
    <source>
        <dbReference type="Proteomes" id="UP000244924"/>
    </source>
</evidence>
<keyword evidence="3" id="KW-1185">Reference proteome</keyword>
<feature type="chain" id="PRO_5015339208" description="Flagellar motor protein MotB" evidence="1">
    <location>
        <begin position="34"/>
        <end position="1194"/>
    </location>
</feature>
<evidence type="ECO:0000313" key="2">
    <source>
        <dbReference type="EMBL" id="SPH17036.1"/>
    </source>
</evidence>
<keyword evidence="1" id="KW-0732">Signal</keyword>
<evidence type="ECO:0008006" key="4">
    <source>
        <dbReference type="Google" id="ProtNLM"/>
    </source>
</evidence>
<protein>
    <recommendedName>
        <fullName evidence="4">Flagellar motor protein MotB</fullName>
    </recommendedName>
</protein>
<dbReference type="EMBL" id="OMOQ01000001">
    <property type="protein sequence ID" value="SPH17036.1"/>
    <property type="molecule type" value="Genomic_DNA"/>
</dbReference>
<dbReference type="AlphaFoldDB" id="A0A2R8B330"/>
<feature type="signal peptide" evidence="1">
    <location>
        <begin position="1"/>
        <end position="33"/>
    </location>
</feature>
<reference evidence="2 3" key="1">
    <citation type="submission" date="2018-03" db="EMBL/GenBank/DDBJ databases">
        <authorList>
            <person name="Keele B.F."/>
        </authorList>
    </citation>
    <scope>NUCLEOTIDE SEQUENCE [LARGE SCALE GENOMIC DNA]</scope>
    <source>
        <strain evidence="2 3">CECT 8626</strain>
    </source>
</reference>
<dbReference type="SUPFAM" id="SSF56935">
    <property type="entry name" value="Porins"/>
    <property type="match status" value="1"/>
</dbReference>
<evidence type="ECO:0000256" key="1">
    <source>
        <dbReference type="SAM" id="SignalP"/>
    </source>
</evidence>
<organism evidence="2 3">
    <name type="scientific">Albidovulum aquaemixtae</name>
    <dbReference type="NCBI Taxonomy" id="1542388"/>
    <lineage>
        <taxon>Bacteria</taxon>
        <taxon>Pseudomonadati</taxon>
        <taxon>Pseudomonadota</taxon>
        <taxon>Alphaproteobacteria</taxon>
        <taxon>Rhodobacterales</taxon>
        <taxon>Paracoccaceae</taxon>
        <taxon>Albidovulum</taxon>
    </lineage>
</organism>
<name>A0A2R8B330_9RHOB</name>